<evidence type="ECO:0000313" key="5">
    <source>
        <dbReference type="Proteomes" id="UP000827892"/>
    </source>
</evidence>
<dbReference type="InterPro" id="IPR009724">
    <property type="entry name" value="TMEM70"/>
</dbReference>
<feature type="transmembrane region" description="Helical" evidence="2">
    <location>
        <begin position="113"/>
        <end position="135"/>
    </location>
</feature>
<dbReference type="OMA" id="HYNFLMQ"/>
<keyword evidence="2" id="KW-0812">Transmembrane</keyword>
<accession>A0AAE9A234</accession>
<proteinExistence type="inferred from homology"/>
<evidence type="ECO:0000256" key="2">
    <source>
        <dbReference type="SAM" id="Phobius"/>
    </source>
</evidence>
<sequence length="227" mass="25152">MTSLLPRILLRPVRISASNFIRITRNLGTTQKCCIETIPLSKVNKDDLGHSILIHQGTLPPGSPKTPHDVVAMGVKGAKILSLSSSVAGAVMVPVLSSYLWEAAAEKPTMMMFAIVANTFLVLLSFTPLLLHFLAKRFPIDIFYNNDKKLYTTIHYNFLMQKQALRFSAADVVDAAIAPEMKKVWIPLATAFVGKRPLLISLDRNAYLDKLAFDDLTKNVHIPANHD</sequence>
<organism evidence="3 5">
    <name type="scientific">Caenorhabditis briggsae</name>
    <dbReference type="NCBI Taxonomy" id="6238"/>
    <lineage>
        <taxon>Eukaryota</taxon>
        <taxon>Metazoa</taxon>
        <taxon>Ecdysozoa</taxon>
        <taxon>Nematoda</taxon>
        <taxon>Chromadorea</taxon>
        <taxon>Rhabditida</taxon>
        <taxon>Rhabditina</taxon>
        <taxon>Rhabditomorpha</taxon>
        <taxon>Rhabditoidea</taxon>
        <taxon>Rhabditidae</taxon>
        <taxon>Peloderinae</taxon>
        <taxon>Caenorhabditis</taxon>
    </lineage>
</organism>
<dbReference type="KEGG" id="cbr:CBG_09731"/>
<keyword evidence="2" id="KW-0472">Membrane</keyword>
<dbReference type="EMBL" id="CP090895">
    <property type="protein sequence ID" value="ULT89400.1"/>
    <property type="molecule type" value="Genomic_DNA"/>
</dbReference>
<keyword evidence="6" id="KW-1185">Reference proteome</keyword>
<dbReference type="Proteomes" id="UP000827892">
    <property type="component" value="Chromosome V"/>
</dbReference>
<evidence type="ECO:0000313" key="4">
    <source>
        <dbReference type="EMBL" id="UMM35223.1"/>
    </source>
</evidence>
<dbReference type="RefSeq" id="XP_002637205.2">
    <property type="nucleotide sequence ID" value="XM_002637159.2"/>
</dbReference>
<dbReference type="PANTHER" id="PTHR13281">
    <property type="entry name" value="TRANSMEMBRANE PROTEIN 70, MITOCHONDRIAL"/>
    <property type="match status" value="1"/>
</dbReference>
<dbReference type="PANTHER" id="PTHR13281:SF0">
    <property type="entry name" value="TRANSMEMBRANE PROTEIN 70, MITOCHONDRIAL"/>
    <property type="match status" value="1"/>
</dbReference>
<comment type="similarity">
    <text evidence="1">Belongs to the TMEM70 family.</text>
</comment>
<keyword evidence="2" id="KW-1133">Transmembrane helix</keyword>
<dbReference type="InterPro" id="IPR045325">
    <property type="entry name" value="TMEM70/TMEM186/TMEM223"/>
</dbReference>
<evidence type="ECO:0000256" key="1">
    <source>
        <dbReference type="ARBA" id="ARBA00005280"/>
    </source>
</evidence>
<dbReference type="AlphaFoldDB" id="A0AAE9A234"/>
<evidence type="ECO:0000313" key="3">
    <source>
        <dbReference type="EMBL" id="ULT89400.1"/>
    </source>
</evidence>
<protein>
    <recommendedName>
        <fullName evidence="7">Transmembrane protein 70 homolog, mitochondrial</fullName>
    </recommendedName>
</protein>
<reference evidence="4 6" key="2">
    <citation type="submission" date="2022-04" db="EMBL/GenBank/DDBJ databases">
        <title>Chromosome-level reference genomes for two strains of Caenorhabditis briggsae: an improved platform for comparative genomics.</title>
        <authorList>
            <person name="Stevens L."/>
            <person name="Andersen E."/>
        </authorList>
    </citation>
    <scope>NUCLEOTIDE SEQUENCE [LARGE SCALE GENOMIC DNA]</scope>
    <source>
        <strain evidence="4">VX34</strain>
        <tissue evidence="4">Whole-organism</tissue>
    </source>
</reference>
<feature type="transmembrane region" description="Helical" evidence="2">
    <location>
        <begin position="80"/>
        <end position="101"/>
    </location>
</feature>
<name>A0AAE9A234_CAEBR</name>
<gene>
    <name evidence="3" type="ORF">L3Y34_008104</name>
    <name evidence="4" type="ORF">L5515_007950</name>
</gene>
<dbReference type="Pfam" id="PF06979">
    <property type="entry name" value="TMEM70"/>
    <property type="match status" value="1"/>
</dbReference>
<evidence type="ECO:0000313" key="6">
    <source>
        <dbReference type="Proteomes" id="UP000829354"/>
    </source>
</evidence>
<dbReference type="Proteomes" id="UP000829354">
    <property type="component" value="Chromosome V"/>
</dbReference>
<evidence type="ECO:0008006" key="7">
    <source>
        <dbReference type="Google" id="ProtNLM"/>
    </source>
</evidence>
<reference evidence="3 5" key="1">
    <citation type="submission" date="2022-02" db="EMBL/GenBank/DDBJ databases">
        <title>Chromosome-level reference genomes for two strains of Caenorhabditis briggsae: an improved platform for comparative genomics.</title>
        <authorList>
            <person name="Stevens L."/>
            <person name="Andersen E.C."/>
        </authorList>
    </citation>
    <scope>NUCLEOTIDE SEQUENCE [LARGE SCALE GENOMIC DNA]</scope>
    <source>
        <strain evidence="3">QX1410_ONT</strain>
        <tissue evidence="3">Whole-organism</tissue>
    </source>
</reference>
<dbReference type="EMBL" id="CP092624">
    <property type="protein sequence ID" value="UMM35223.1"/>
    <property type="molecule type" value="Genomic_DNA"/>
</dbReference>